<dbReference type="InParanoid" id="Q4UCT8"/>
<organism evidence="1 2">
    <name type="scientific">Theileria annulata</name>
    <dbReference type="NCBI Taxonomy" id="5874"/>
    <lineage>
        <taxon>Eukaryota</taxon>
        <taxon>Sar</taxon>
        <taxon>Alveolata</taxon>
        <taxon>Apicomplexa</taxon>
        <taxon>Aconoidasida</taxon>
        <taxon>Piroplasmida</taxon>
        <taxon>Theileriidae</taxon>
        <taxon>Theileria</taxon>
    </lineage>
</organism>
<gene>
    <name evidence="1" type="ORF">TA05330</name>
</gene>
<protein>
    <submittedName>
        <fullName evidence="1">Uncharacterized protein</fullName>
    </submittedName>
</protein>
<keyword evidence="2" id="KW-1185">Reference proteome</keyword>
<dbReference type="AlphaFoldDB" id="Q4UCT8"/>
<dbReference type="GeneID" id="3864887"/>
<dbReference type="OrthoDB" id="365999at2759"/>
<dbReference type="OMA" id="MESCEWP"/>
<evidence type="ECO:0000313" key="2">
    <source>
        <dbReference type="Proteomes" id="UP000001950"/>
    </source>
</evidence>
<dbReference type="eggNOG" id="ENOG502QXJK">
    <property type="taxonomic scope" value="Eukaryota"/>
</dbReference>
<dbReference type="EMBL" id="CR940352">
    <property type="protein sequence ID" value="CAI75363.1"/>
    <property type="molecule type" value="Genomic_DNA"/>
</dbReference>
<dbReference type="Proteomes" id="UP000001950">
    <property type="component" value="Chromosome 3"/>
</dbReference>
<evidence type="ECO:0000313" key="1">
    <source>
        <dbReference type="EMBL" id="CAI75363.1"/>
    </source>
</evidence>
<dbReference type="RefSeq" id="XP_954839.1">
    <property type="nucleotide sequence ID" value="XM_949746.1"/>
</dbReference>
<proteinExistence type="predicted"/>
<reference evidence="1 2" key="1">
    <citation type="journal article" date="2005" name="Science">
        <title>Genome of the host-cell transforming parasite Theileria annulata compared with T. parva.</title>
        <authorList>
            <person name="Pain A."/>
            <person name="Renauld H."/>
            <person name="Berriman M."/>
            <person name="Murphy L."/>
            <person name="Yeats C.A."/>
            <person name="Weir W."/>
            <person name="Kerhornou A."/>
            <person name="Aslett M."/>
            <person name="Bishop R."/>
            <person name="Bouchier C."/>
            <person name="Cochet M."/>
            <person name="Coulson R.M.R."/>
            <person name="Cronin A."/>
            <person name="de Villiers E.P."/>
            <person name="Fraser A."/>
            <person name="Fosker N."/>
            <person name="Gardner M."/>
            <person name="Goble A."/>
            <person name="Griffiths-Jones S."/>
            <person name="Harris D.E."/>
            <person name="Katzer F."/>
            <person name="Larke N."/>
            <person name="Lord A."/>
            <person name="Maser P."/>
            <person name="McKellar S."/>
            <person name="Mooney P."/>
            <person name="Morton F."/>
            <person name="Nene V."/>
            <person name="O'Neil S."/>
            <person name="Price C."/>
            <person name="Quail M.A."/>
            <person name="Rabbinowitsch E."/>
            <person name="Rawlings N.D."/>
            <person name="Rutter S."/>
            <person name="Saunders D."/>
            <person name="Seeger K."/>
            <person name="Shah T."/>
            <person name="Squares R."/>
            <person name="Squares S."/>
            <person name="Tivey A."/>
            <person name="Walker A.R."/>
            <person name="Woodward J."/>
            <person name="Dobbelaere D.A.E."/>
            <person name="Langsley G."/>
            <person name="Rajandream M.A."/>
            <person name="McKeever D."/>
            <person name="Shiels B."/>
            <person name="Tait A."/>
            <person name="Barrell B.G."/>
            <person name="Hall N."/>
        </authorList>
    </citation>
    <scope>NUCLEOTIDE SEQUENCE [LARGE SCALE GENOMIC DNA]</scope>
    <source>
        <strain evidence="2">Ankara</strain>
    </source>
</reference>
<name>Q4UCT8_THEAN</name>
<dbReference type="VEuPathDB" id="PiroplasmaDB:TA05330"/>
<dbReference type="KEGG" id="tan:TA05330"/>
<accession>Q4UCT8</accession>
<sequence>MGDWEGESDKKHMFEIYVKQLELEVESKKNVRLSWESGEQKSTTDNVLLYPGLTKHRVDERLVITKRLIPNEKNTTNLKVHEVDKKSDIILLGQKEIDLASLINVTNPLKIKLTNETGNAIKLYIYVTVTPPSASAQSLKSFSPQKLEEDDSYKKQSYEEMSVDLAYDEISDSSLNEHKIYAKISMMSEKLANIEDEILKKTYKLSKLNKENVAEMTKIKNKLEKDIARKDVQIKVLLSQLDELHTVLSLSHQRELELTEKILFNPSTQERSALGESALLSEKGGNGNLEGLGMKRAKKDDLNYTTSSSSKSILDDIETNMKDLQRFRSEFETLNDPGQKVARCRELIENLNRLKKTPKRLTTKSSLNNNSFNNHTFTSSSHTSNNFDSNYGNLYGLDDPRTTKGSGTLRHKIPVANTSISRHGMVPFDNKNSSMKVNDLKGNTGRSELKNSNALTVPRLVESSSLRSKIKGGAIFIPKKQEFENSGDGRSISALEKELAETKIKLADSETNNDVYLKQIQSSKK</sequence>